<sequence>MSGTYWSDRIPVHGPPATGRYHRNGSFLRRNEATPRLPTRDEATPPFLLRNEVTPRYPCGTRRRLVFSRRMRQRLLPRAGQGDASLSRAGGMTSSPRAEL</sequence>
<feature type="region of interest" description="Disordered" evidence="1">
    <location>
        <begin position="1"/>
        <end position="23"/>
    </location>
</feature>
<name>A0A427A0Z5_ENSVE</name>
<protein>
    <submittedName>
        <fullName evidence="2">Uncharacterized protein</fullName>
    </submittedName>
</protein>
<reference evidence="2 3" key="1">
    <citation type="journal article" date="2014" name="Agronomy (Basel)">
        <title>A Draft Genome Sequence for Ensete ventricosum, the Drought-Tolerant Tree Against Hunger.</title>
        <authorList>
            <person name="Harrison J."/>
            <person name="Moore K.A."/>
            <person name="Paszkiewicz K."/>
            <person name="Jones T."/>
            <person name="Grant M."/>
            <person name="Ambacheew D."/>
            <person name="Muzemil S."/>
            <person name="Studholme D.J."/>
        </authorList>
    </citation>
    <scope>NUCLEOTIDE SEQUENCE [LARGE SCALE GENOMIC DNA]</scope>
</reference>
<comment type="caution">
    <text evidence="2">The sequence shown here is derived from an EMBL/GenBank/DDBJ whole genome shotgun (WGS) entry which is preliminary data.</text>
</comment>
<dbReference type="AlphaFoldDB" id="A0A427A0Z5"/>
<evidence type="ECO:0000313" key="3">
    <source>
        <dbReference type="Proteomes" id="UP000287651"/>
    </source>
</evidence>
<feature type="region of interest" description="Disordered" evidence="1">
    <location>
        <begin position="76"/>
        <end position="100"/>
    </location>
</feature>
<gene>
    <name evidence="2" type="ORF">B296_00031954</name>
</gene>
<dbReference type="EMBL" id="AMZH03004201">
    <property type="protein sequence ID" value="RRT69873.1"/>
    <property type="molecule type" value="Genomic_DNA"/>
</dbReference>
<organism evidence="2 3">
    <name type="scientific">Ensete ventricosum</name>
    <name type="common">Abyssinian banana</name>
    <name type="synonym">Musa ensete</name>
    <dbReference type="NCBI Taxonomy" id="4639"/>
    <lineage>
        <taxon>Eukaryota</taxon>
        <taxon>Viridiplantae</taxon>
        <taxon>Streptophyta</taxon>
        <taxon>Embryophyta</taxon>
        <taxon>Tracheophyta</taxon>
        <taxon>Spermatophyta</taxon>
        <taxon>Magnoliopsida</taxon>
        <taxon>Liliopsida</taxon>
        <taxon>Zingiberales</taxon>
        <taxon>Musaceae</taxon>
        <taxon>Ensete</taxon>
    </lineage>
</organism>
<feature type="non-terminal residue" evidence="2">
    <location>
        <position position="100"/>
    </location>
</feature>
<proteinExistence type="predicted"/>
<dbReference type="Proteomes" id="UP000287651">
    <property type="component" value="Unassembled WGS sequence"/>
</dbReference>
<evidence type="ECO:0000256" key="1">
    <source>
        <dbReference type="SAM" id="MobiDB-lite"/>
    </source>
</evidence>
<accession>A0A427A0Z5</accession>
<evidence type="ECO:0000313" key="2">
    <source>
        <dbReference type="EMBL" id="RRT69873.1"/>
    </source>
</evidence>